<protein>
    <submittedName>
        <fullName evidence="3">Arylesterase</fullName>
    </submittedName>
</protein>
<feature type="signal peptide" evidence="1">
    <location>
        <begin position="1"/>
        <end position="18"/>
    </location>
</feature>
<evidence type="ECO:0000256" key="1">
    <source>
        <dbReference type="SAM" id="SignalP"/>
    </source>
</evidence>
<sequence length="210" mass="21939">MLATAAAAVLAPTLALLAGCGRKPPQQSALPAGATVLVLGDSLTSGVGTTPEAAYPALLQQRTGWQVVNAGVSGNTSAQGRERLGPLLAQHKPALVIVGLGGNDFLRRVSTAETREHLRAIVQASRDADAQVLLVAVPAPSLLAAAGHLQDHALYAELADALQVPLHAKGWSEVLSDERLRADAIHANSAGHTRFAEGLEQTLRRVGWWR</sequence>
<proteinExistence type="predicted"/>
<organism evidence="3 4">
    <name type="scientific">Acidovorax lacteus</name>
    <dbReference type="NCBI Taxonomy" id="1924988"/>
    <lineage>
        <taxon>Bacteria</taxon>
        <taxon>Pseudomonadati</taxon>
        <taxon>Pseudomonadota</taxon>
        <taxon>Betaproteobacteria</taxon>
        <taxon>Burkholderiales</taxon>
        <taxon>Comamonadaceae</taxon>
        <taxon>Acidovorax</taxon>
    </lineage>
</organism>
<name>A0ABP8LIT1_9BURK</name>
<accession>A0ABP8LIT1</accession>
<keyword evidence="4" id="KW-1185">Reference proteome</keyword>
<feature type="chain" id="PRO_5046806992" evidence="1">
    <location>
        <begin position="19"/>
        <end position="210"/>
    </location>
</feature>
<feature type="domain" description="SGNH hydrolase-type esterase" evidence="2">
    <location>
        <begin position="38"/>
        <end position="193"/>
    </location>
</feature>
<dbReference type="Gene3D" id="3.40.50.1110">
    <property type="entry name" value="SGNH hydrolase"/>
    <property type="match status" value="1"/>
</dbReference>
<dbReference type="InterPro" id="IPR013830">
    <property type="entry name" value="SGNH_hydro"/>
</dbReference>
<comment type="caution">
    <text evidence="3">The sequence shown here is derived from an EMBL/GenBank/DDBJ whole genome shotgun (WGS) entry which is preliminary data.</text>
</comment>
<keyword evidence="1" id="KW-0732">Signal</keyword>
<dbReference type="PANTHER" id="PTHR30383:SF24">
    <property type="entry name" value="THIOESTERASE 1_PROTEASE 1_LYSOPHOSPHOLIPASE L1"/>
    <property type="match status" value="1"/>
</dbReference>
<dbReference type="Pfam" id="PF13472">
    <property type="entry name" value="Lipase_GDSL_2"/>
    <property type="match status" value="1"/>
</dbReference>
<dbReference type="SUPFAM" id="SSF52266">
    <property type="entry name" value="SGNH hydrolase"/>
    <property type="match status" value="1"/>
</dbReference>
<dbReference type="EMBL" id="BAABEX010000029">
    <property type="protein sequence ID" value="GAA4429116.1"/>
    <property type="molecule type" value="Genomic_DNA"/>
</dbReference>
<evidence type="ECO:0000259" key="2">
    <source>
        <dbReference type="Pfam" id="PF13472"/>
    </source>
</evidence>
<dbReference type="PANTHER" id="PTHR30383">
    <property type="entry name" value="THIOESTERASE 1/PROTEASE 1/LYSOPHOSPHOLIPASE L1"/>
    <property type="match status" value="1"/>
</dbReference>
<dbReference type="Proteomes" id="UP001501788">
    <property type="component" value="Unassembled WGS sequence"/>
</dbReference>
<gene>
    <name evidence="3" type="ORF">GCM10023090_28750</name>
</gene>
<dbReference type="CDD" id="cd01822">
    <property type="entry name" value="Lysophospholipase_L1_like"/>
    <property type="match status" value="1"/>
</dbReference>
<dbReference type="InterPro" id="IPR051532">
    <property type="entry name" value="Ester_Hydrolysis_Enzymes"/>
</dbReference>
<dbReference type="InterPro" id="IPR036514">
    <property type="entry name" value="SGNH_hydro_sf"/>
</dbReference>
<evidence type="ECO:0000313" key="3">
    <source>
        <dbReference type="EMBL" id="GAA4429116.1"/>
    </source>
</evidence>
<reference evidence="4" key="1">
    <citation type="journal article" date="2019" name="Int. J. Syst. Evol. Microbiol.">
        <title>The Global Catalogue of Microorganisms (GCM) 10K type strain sequencing project: providing services to taxonomists for standard genome sequencing and annotation.</title>
        <authorList>
            <consortium name="The Broad Institute Genomics Platform"/>
            <consortium name="The Broad Institute Genome Sequencing Center for Infectious Disease"/>
            <person name="Wu L."/>
            <person name="Ma J."/>
        </authorList>
    </citation>
    <scope>NUCLEOTIDE SEQUENCE [LARGE SCALE GENOMIC DNA]</scope>
    <source>
        <strain evidence="4">JCM 31890</strain>
    </source>
</reference>
<evidence type="ECO:0000313" key="4">
    <source>
        <dbReference type="Proteomes" id="UP001501788"/>
    </source>
</evidence>